<dbReference type="AlphaFoldDB" id="A0AA35TH48"/>
<reference evidence="3" key="1">
    <citation type="submission" date="2023-03" db="EMBL/GenBank/DDBJ databases">
        <authorList>
            <person name="Steffen K."/>
            <person name="Cardenas P."/>
        </authorList>
    </citation>
    <scope>NUCLEOTIDE SEQUENCE</scope>
</reference>
<name>A0AA35TH48_GEOBA</name>
<evidence type="ECO:0000256" key="1">
    <source>
        <dbReference type="SAM" id="MobiDB-lite"/>
    </source>
</evidence>
<dbReference type="EMBL" id="CASHTH010003713">
    <property type="protein sequence ID" value="CAI8048195.1"/>
    <property type="molecule type" value="Genomic_DNA"/>
</dbReference>
<evidence type="ECO:0000256" key="2">
    <source>
        <dbReference type="SAM" id="Phobius"/>
    </source>
</evidence>
<gene>
    <name evidence="3" type="ORF">GBAR_LOCUS26608</name>
</gene>
<keyword evidence="2" id="KW-1133">Transmembrane helix</keyword>
<proteinExistence type="predicted"/>
<evidence type="ECO:0000313" key="4">
    <source>
        <dbReference type="Proteomes" id="UP001174909"/>
    </source>
</evidence>
<sequence length="465" mass="51240">MFLPAVWRGAGGYIPGAKVQNRQVQHACFHFRQKSVVNWTSGKISRLFGRGLISAAKTKGEMTRNEDKFYIDLASDDSRLDSRTTAKFSVVEEDEEEEEGCYITFTTSESRCDALFDRGVDMVAEGDPSAALSAFLETLTALQDCQYTNKLLPTLYQVAEAYRILGETDKSMEISDTVSIMQEALDAATREKWRERKMLGRVGSMFQDQQQQSTDCGALFLKKAEETIGLVCELQGKSDLEHAVEPAEIAFRILQFTLGPQHPRTLQSLRDLTTLYTGPESCISVQLTHCREPIIFTAAIKSLCSQFLEENQNPVSQCVSVTLSDITNASCTSPLSSSLLHCNSLEDPLSTSSQSVEETSPQLPNKGLSQEKEEDDEGVKTPPPPAKARAHTQSTASSQDVYITSQPWVGDKEFQCGHPETVSSGGFSSYLFPVSLISSHSNNLVSIFTLFVAFSLMAVAAFSIY</sequence>
<feature type="transmembrane region" description="Helical" evidence="2">
    <location>
        <begin position="444"/>
        <end position="464"/>
    </location>
</feature>
<comment type="caution">
    <text evidence="3">The sequence shown here is derived from an EMBL/GenBank/DDBJ whole genome shotgun (WGS) entry which is preliminary data.</text>
</comment>
<feature type="region of interest" description="Disordered" evidence="1">
    <location>
        <begin position="350"/>
        <end position="399"/>
    </location>
</feature>
<keyword evidence="2" id="KW-0812">Transmembrane</keyword>
<protein>
    <submittedName>
        <fullName evidence="3">Uncharacterized protein</fullName>
    </submittedName>
</protein>
<keyword evidence="2" id="KW-0472">Membrane</keyword>
<evidence type="ECO:0000313" key="3">
    <source>
        <dbReference type="EMBL" id="CAI8048195.1"/>
    </source>
</evidence>
<accession>A0AA35TH48</accession>
<feature type="compositionally biased region" description="Polar residues" evidence="1">
    <location>
        <begin position="350"/>
        <end position="363"/>
    </location>
</feature>
<organism evidence="3 4">
    <name type="scientific">Geodia barretti</name>
    <name type="common">Barrett's horny sponge</name>
    <dbReference type="NCBI Taxonomy" id="519541"/>
    <lineage>
        <taxon>Eukaryota</taxon>
        <taxon>Metazoa</taxon>
        <taxon>Porifera</taxon>
        <taxon>Demospongiae</taxon>
        <taxon>Heteroscleromorpha</taxon>
        <taxon>Tetractinellida</taxon>
        <taxon>Astrophorina</taxon>
        <taxon>Geodiidae</taxon>
        <taxon>Geodia</taxon>
    </lineage>
</organism>
<keyword evidence="4" id="KW-1185">Reference proteome</keyword>
<dbReference type="Proteomes" id="UP001174909">
    <property type="component" value="Unassembled WGS sequence"/>
</dbReference>